<sequence>MLLDGPAMADVDVEAEAFGFLIRMGCAIADERRTRVLLVILRKRPVESVEKRRSSEPTGSERDALEALDGITDTMKVDVMVGHRRSRGGEPGLMELYQAEDACAIDLEDGGDGIDGSSAEGKYDATELFGLGGSRLGLGNEEKANAPVSVTAFVQT</sequence>
<protein>
    <submittedName>
        <fullName evidence="2">ABC transporter</fullName>
    </submittedName>
</protein>
<gene>
    <name evidence="2" type="ORF">PHSY_007196</name>
</gene>
<dbReference type="HOGENOM" id="CLU_1687461_0_0_1"/>
<keyword evidence="3" id="KW-1185">Reference proteome</keyword>
<feature type="compositionally biased region" description="Basic and acidic residues" evidence="1">
    <location>
        <begin position="48"/>
        <end position="65"/>
    </location>
</feature>
<dbReference type="Proteomes" id="UP000014071">
    <property type="component" value="Unassembled WGS sequence"/>
</dbReference>
<name>R9PDY7_PSEHS</name>
<dbReference type="GeneID" id="24112459"/>
<evidence type="ECO:0000313" key="2">
    <source>
        <dbReference type="EMBL" id="GAC99593.1"/>
    </source>
</evidence>
<accession>R9PDY7</accession>
<dbReference type="EMBL" id="DF238831">
    <property type="protein sequence ID" value="GAC99593.1"/>
    <property type="molecule type" value="Genomic_DNA"/>
</dbReference>
<evidence type="ECO:0000256" key="1">
    <source>
        <dbReference type="SAM" id="MobiDB-lite"/>
    </source>
</evidence>
<organism evidence="2 3">
    <name type="scientific">Pseudozyma hubeiensis (strain SY62)</name>
    <name type="common">Yeast</name>
    <dbReference type="NCBI Taxonomy" id="1305764"/>
    <lineage>
        <taxon>Eukaryota</taxon>
        <taxon>Fungi</taxon>
        <taxon>Dikarya</taxon>
        <taxon>Basidiomycota</taxon>
        <taxon>Ustilaginomycotina</taxon>
        <taxon>Ustilaginomycetes</taxon>
        <taxon>Ustilaginales</taxon>
        <taxon>Ustilaginaceae</taxon>
        <taxon>Pseudozyma</taxon>
    </lineage>
</organism>
<proteinExistence type="predicted"/>
<dbReference type="AlphaFoldDB" id="R9PDY7"/>
<evidence type="ECO:0000313" key="3">
    <source>
        <dbReference type="Proteomes" id="UP000014071"/>
    </source>
</evidence>
<dbReference type="RefSeq" id="XP_012193180.1">
    <property type="nucleotide sequence ID" value="XM_012337790.1"/>
</dbReference>
<feature type="region of interest" description="Disordered" evidence="1">
    <location>
        <begin position="48"/>
        <end position="69"/>
    </location>
</feature>
<reference evidence="3" key="1">
    <citation type="journal article" date="2013" name="Genome Announc.">
        <title>Draft genome sequence of the basidiomycetous yeast-like fungus Pseudozyma hubeiensis SY62, which produces an abundant amount of the biosurfactant mannosylerythritol lipids.</title>
        <authorList>
            <person name="Konishi M."/>
            <person name="Hatada Y."/>
            <person name="Horiuchi J."/>
        </authorList>
    </citation>
    <scope>NUCLEOTIDE SEQUENCE [LARGE SCALE GENOMIC DNA]</scope>
    <source>
        <strain evidence="3">SY62</strain>
    </source>
</reference>